<evidence type="ECO:0000256" key="4">
    <source>
        <dbReference type="ARBA" id="ARBA00023136"/>
    </source>
</evidence>
<feature type="transmembrane region" description="Helical" evidence="6">
    <location>
        <begin position="42"/>
        <end position="59"/>
    </location>
</feature>
<keyword evidence="3 6" id="KW-1133">Transmembrane helix</keyword>
<keyword evidence="4 6" id="KW-0472">Membrane</keyword>
<name>A0A3M7L7M5_AUXPR</name>
<gene>
    <name evidence="8" type="ORF">APUTEX25_001762</name>
</gene>
<reference evidence="9" key="1">
    <citation type="journal article" date="2018" name="Algal Res.">
        <title>Characterization of plant carbon substrate utilization by Auxenochlorella protothecoides.</title>
        <authorList>
            <person name="Vogler B.W."/>
            <person name="Starkenburg S.R."/>
            <person name="Sudasinghe N."/>
            <person name="Schambach J.Y."/>
            <person name="Rollin J.A."/>
            <person name="Pattathil S."/>
            <person name="Barry A.N."/>
        </authorList>
    </citation>
    <scope>NUCLEOTIDE SEQUENCE [LARGE SCALE GENOMIC DNA]</scope>
    <source>
        <strain evidence="9">UTEX 25</strain>
    </source>
</reference>
<dbReference type="InterPro" id="IPR004853">
    <property type="entry name" value="Sugar_P_trans_dom"/>
</dbReference>
<evidence type="ECO:0000256" key="3">
    <source>
        <dbReference type="ARBA" id="ARBA00022989"/>
    </source>
</evidence>
<dbReference type="Proteomes" id="UP000279271">
    <property type="component" value="Unassembled WGS sequence"/>
</dbReference>
<feature type="transmembrane region" description="Helical" evidence="6">
    <location>
        <begin position="71"/>
        <end position="91"/>
    </location>
</feature>
<dbReference type="InterPro" id="IPR037185">
    <property type="entry name" value="EmrE-like"/>
</dbReference>
<evidence type="ECO:0000256" key="5">
    <source>
        <dbReference type="SAM" id="MobiDB-lite"/>
    </source>
</evidence>
<evidence type="ECO:0000259" key="7">
    <source>
        <dbReference type="Pfam" id="PF03151"/>
    </source>
</evidence>
<dbReference type="AlphaFoldDB" id="A0A3M7L7M5"/>
<dbReference type="EMBL" id="QOKY01000126">
    <property type="protein sequence ID" value="RMZ57562.1"/>
    <property type="molecule type" value="Genomic_DNA"/>
</dbReference>
<feature type="region of interest" description="Disordered" evidence="5">
    <location>
        <begin position="11"/>
        <end position="36"/>
    </location>
</feature>
<keyword evidence="2 6" id="KW-0812">Transmembrane</keyword>
<feature type="domain" description="Sugar phosphate transporter" evidence="7">
    <location>
        <begin position="41"/>
        <end position="337"/>
    </location>
</feature>
<evidence type="ECO:0000256" key="6">
    <source>
        <dbReference type="SAM" id="Phobius"/>
    </source>
</evidence>
<protein>
    <recommendedName>
        <fullName evidence="7">Sugar phosphate transporter domain-containing protein</fullName>
    </recommendedName>
</protein>
<dbReference type="SUPFAM" id="SSF103481">
    <property type="entry name" value="Multidrug resistance efflux transporter EmrE"/>
    <property type="match status" value="2"/>
</dbReference>
<organism evidence="8 9">
    <name type="scientific">Auxenochlorella protothecoides</name>
    <name type="common">Green microalga</name>
    <name type="synonym">Chlorella protothecoides</name>
    <dbReference type="NCBI Taxonomy" id="3075"/>
    <lineage>
        <taxon>Eukaryota</taxon>
        <taxon>Viridiplantae</taxon>
        <taxon>Chlorophyta</taxon>
        <taxon>core chlorophytes</taxon>
        <taxon>Trebouxiophyceae</taxon>
        <taxon>Chlorellales</taxon>
        <taxon>Chlorellaceae</taxon>
        <taxon>Auxenochlorella</taxon>
    </lineage>
</organism>
<comment type="caution">
    <text evidence="8">The sequence shown here is derived from an EMBL/GenBank/DDBJ whole genome shotgun (WGS) entry which is preliminary data.</text>
</comment>
<sequence length="353" mass="37359">VRRPSLHPVVPARVPGCPASSSTSPASPGPAPASSPAKGLRVTLYIGLWYGFNIVFNILNKSALNAFPAPWCISALQLATSAVFMGTLWITRLYPAPTVTWPLIKALAPVALAHTIGHVSACVSFSLMAVSFAHVVKAAEPVLSVALSQLILGEVNPWYVWASLLPIIGGCSLSAMKEVSFAWAGFNNAMISNFGMVMRNVLSKKSLGDATNKLDGTNLFALLSFISLVYTVPVALAVEGFKGGVFQWGTMWSQAVATLGAPQFYKLMAGAGIFYHLYNQASYMVLDQGISPVTFSVGNTMKRVAVVASSVLFFRNPVSALNWIGSMLAIAGTGLYSLAKQKAGNDAKKAKPA</sequence>
<proteinExistence type="predicted"/>
<comment type="subcellular location">
    <subcellularLocation>
        <location evidence="1">Membrane</location>
        <topology evidence="1">Multi-pass membrane protein</topology>
    </subcellularLocation>
</comment>
<feature type="non-terminal residue" evidence="8">
    <location>
        <position position="1"/>
    </location>
</feature>
<feature type="compositionally biased region" description="Low complexity" evidence="5">
    <location>
        <begin position="15"/>
        <end position="26"/>
    </location>
</feature>
<dbReference type="InterPro" id="IPR050186">
    <property type="entry name" value="TPT_transporter"/>
</dbReference>
<accession>A0A3M7L7M5</accession>
<feature type="transmembrane region" description="Helical" evidence="6">
    <location>
        <begin position="111"/>
        <end position="136"/>
    </location>
</feature>
<evidence type="ECO:0000256" key="2">
    <source>
        <dbReference type="ARBA" id="ARBA00022692"/>
    </source>
</evidence>
<dbReference type="GO" id="GO:0016020">
    <property type="term" value="C:membrane"/>
    <property type="evidence" value="ECO:0007669"/>
    <property type="project" value="UniProtKB-SubCell"/>
</dbReference>
<evidence type="ECO:0000256" key="1">
    <source>
        <dbReference type="ARBA" id="ARBA00004141"/>
    </source>
</evidence>
<dbReference type="Pfam" id="PF03151">
    <property type="entry name" value="TPT"/>
    <property type="match status" value="1"/>
</dbReference>
<dbReference type="PANTHER" id="PTHR11132">
    <property type="entry name" value="SOLUTE CARRIER FAMILY 35"/>
    <property type="match status" value="1"/>
</dbReference>
<feature type="transmembrane region" description="Helical" evidence="6">
    <location>
        <begin position="181"/>
        <end position="198"/>
    </location>
</feature>
<evidence type="ECO:0000313" key="8">
    <source>
        <dbReference type="EMBL" id="RMZ57562.1"/>
    </source>
</evidence>
<feature type="transmembrane region" description="Helical" evidence="6">
    <location>
        <begin position="219"/>
        <end position="238"/>
    </location>
</feature>
<evidence type="ECO:0000313" key="9">
    <source>
        <dbReference type="Proteomes" id="UP000279271"/>
    </source>
</evidence>